<dbReference type="GO" id="GO:0005085">
    <property type="term" value="F:guanyl-nucleotide exchange factor activity"/>
    <property type="evidence" value="ECO:0007669"/>
    <property type="project" value="TreeGrafter"/>
</dbReference>
<dbReference type="SUPFAM" id="SSF50985">
    <property type="entry name" value="RCC1/BLIP-II"/>
    <property type="match status" value="1"/>
</dbReference>
<reference evidence="1" key="1">
    <citation type="submission" date="2018-10" db="EMBL/GenBank/DDBJ databases">
        <title>Hidden diversity of soil giant viruses.</title>
        <authorList>
            <person name="Schulz F."/>
            <person name="Alteio L."/>
            <person name="Goudeau D."/>
            <person name="Ryan E.M."/>
            <person name="Malmstrom R.R."/>
            <person name="Blanchard J."/>
            <person name="Woyke T."/>
        </authorList>
    </citation>
    <scope>NUCLEOTIDE SEQUENCE</scope>
    <source>
        <strain evidence="1">HYV1</strain>
    </source>
</reference>
<sequence>MDQVSLFKNLPIELRYIITNYNHRIIFILPESELIKYDWFKLIKMNFSLTYEKDKYTNEEIMRIYYYKCCKSKIIPGTTHTIIKLADRTFIDYGDDLHVKPSRNNMSPIISTQINLIPNISEIAHGREYAIIRLKNGTIMRVAYNSFGKLAVENHYERFVFKELNEIKNVKKIVCGSYHTLILLTDGRLLAHGDNRDGQLGLEEYFFVRNIFKEIIGLPNAVSKVVCGKNYTIIMLIDGTLMSTGSNTYGQLGLGKNDMTITFREIKGIPKNIAKITCGKYHTFILLLDGRLMSCGSNKYGQLALSDYKNRNTFTEIIVRKNIVDVTCGSNHTFILLTNGELMSCGYNFYGQLGLRNNENINIFTKVIGVDKNIVEVVCGFDHTIIRLMNGRILGCGFNTCGKILSWVHSIGGWNYSFSDINKYSCNERTCTIS</sequence>
<dbReference type="EMBL" id="MK072385">
    <property type="protein sequence ID" value="AYV82931.1"/>
    <property type="molecule type" value="Genomic_DNA"/>
</dbReference>
<organism evidence="1">
    <name type="scientific">Hyperionvirus sp</name>
    <dbReference type="NCBI Taxonomy" id="2487770"/>
    <lineage>
        <taxon>Viruses</taxon>
        <taxon>Varidnaviria</taxon>
        <taxon>Bamfordvirae</taxon>
        <taxon>Nucleocytoviricota</taxon>
        <taxon>Megaviricetes</taxon>
        <taxon>Imitervirales</taxon>
        <taxon>Mimiviridae</taxon>
        <taxon>Klosneuvirinae</taxon>
    </lineage>
</organism>
<dbReference type="InterPro" id="IPR009091">
    <property type="entry name" value="RCC1/BLIP-II"/>
</dbReference>
<dbReference type="Gene3D" id="2.130.10.30">
    <property type="entry name" value="Regulator of chromosome condensation 1/beta-lactamase-inhibitor protein II"/>
    <property type="match status" value="2"/>
</dbReference>
<dbReference type="InterPro" id="IPR000408">
    <property type="entry name" value="Reg_chr_condens"/>
</dbReference>
<evidence type="ECO:0000313" key="1">
    <source>
        <dbReference type="EMBL" id="AYV82931.1"/>
    </source>
</evidence>
<proteinExistence type="predicted"/>
<dbReference type="PANTHER" id="PTHR45982:SF1">
    <property type="entry name" value="REGULATOR OF CHROMOSOME CONDENSATION"/>
    <property type="match status" value="1"/>
</dbReference>
<dbReference type="InterPro" id="IPR051553">
    <property type="entry name" value="Ran_GTPase-activating"/>
</dbReference>
<name>A0A3G5A9R0_9VIRU</name>
<dbReference type="PANTHER" id="PTHR45982">
    <property type="entry name" value="REGULATOR OF CHROMOSOME CONDENSATION"/>
    <property type="match status" value="1"/>
</dbReference>
<gene>
    <name evidence="1" type="ORF">Hyperionvirus3_77</name>
</gene>
<dbReference type="PROSITE" id="PS50012">
    <property type="entry name" value="RCC1_3"/>
    <property type="match status" value="4"/>
</dbReference>
<protein>
    <submittedName>
        <fullName evidence="1">Putative X-linked retinitis pigmentosa GTPase regulator-like</fullName>
    </submittedName>
</protein>
<accession>A0A3G5A9R0</accession>
<dbReference type="Pfam" id="PF13540">
    <property type="entry name" value="RCC1_2"/>
    <property type="match status" value="5"/>
</dbReference>